<dbReference type="NCBIfam" id="TIGR01498">
    <property type="entry name" value="folK"/>
    <property type="match status" value="1"/>
</dbReference>
<dbReference type="SUPFAM" id="SSF55083">
    <property type="entry name" value="6-hydroxymethyl-7,8-dihydropterin pyrophosphokinase, HPPK"/>
    <property type="match status" value="1"/>
</dbReference>
<keyword evidence="15" id="KW-1185">Reference proteome</keyword>
<evidence type="ECO:0000256" key="7">
    <source>
        <dbReference type="ARBA" id="ARBA00022777"/>
    </source>
</evidence>
<dbReference type="InterPro" id="IPR035907">
    <property type="entry name" value="Hppk_sf"/>
</dbReference>
<protein>
    <recommendedName>
        <fullName evidence="4">2-amino-4-hydroxy-6-hydroxymethyldihydropteridine pyrophosphokinase</fullName>
        <ecNumber evidence="3">2.7.6.3</ecNumber>
    </recommendedName>
    <alternativeName>
        <fullName evidence="11">6-hydroxymethyl-7,8-dihydropterin pyrophosphokinase</fullName>
    </alternativeName>
    <alternativeName>
        <fullName evidence="12">7,8-dihydro-6-hydroxymethylpterin-pyrophosphokinase</fullName>
    </alternativeName>
</protein>
<dbReference type="InterPro" id="IPR000550">
    <property type="entry name" value="Hppk"/>
</dbReference>
<evidence type="ECO:0000313" key="14">
    <source>
        <dbReference type="EMBL" id="MFD2207104.1"/>
    </source>
</evidence>
<dbReference type="Pfam" id="PF01288">
    <property type="entry name" value="HPPK"/>
    <property type="match status" value="1"/>
</dbReference>
<dbReference type="GO" id="GO:0003848">
    <property type="term" value="F:2-amino-4-hydroxy-6-hydroxymethyldihydropteridine diphosphokinase activity"/>
    <property type="evidence" value="ECO:0007669"/>
    <property type="project" value="UniProtKB-EC"/>
</dbReference>
<keyword evidence="9" id="KW-0289">Folate biosynthesis</keyword>
<gene>
    <name evidence="14" type="primary">folK</name>
    <name evidence="14" type="ORF">ACFSKO_15860</name>
</gene>
<dbReference type="Gene3D" id="3.30.70.560">
    <property type="entry name" value="7,8-Dihydro-6-hydroxymethylpterin-pyrophosphokinase HPPK"/>
    <property type="match status" value="1"/>
</dbReference>
<keyword evidence="5 14" id="KW-0808">Transferase</keyword>
<evidence type="ECO:0000259" key="13">
    <source>
        <dbReference type="Pfam" id="PF01288"/>
    </source>
</evidence>
<evidence type="ECO:0000313" key="15">
    <source>
        <dbReference type="Proteomes" id="UP001597294"/>
    </source>
</evidence>
<evidence type="ECO:0000256" key="9">
    <source>
        <dbReference type="ARBA" id="ARBA00022909"/>
    </source>
</evidence>
<dbReference type="EC" id="2.7.6.3" evidence="3"/>
<evidence type="ECO:0000256" key="8">
    <source>
        <dbReference type="ARBA" id="ARBA00022840"/>
    </source>
</evidence>
<sequence length="169" mass="19134">MIIIALGANLESPKYGLPLQTCQAALLKLEEYGLKILNCSRWLKSAPVPISDQPWYVNGVVEIETHLTPEDLLALLHRVEEEFGRVRTVPNAPRVIDIDLITYHDIISDPDDHLILPHPRMHERAFVLLPLLDINETWYHPVIGKTAKELSLNISCEQETMEFHSGAQG</sequence>
<feature type="domain" description="7,8-dihydro-6-hydroxymethylpterin-pyrophosphokinase" evidence="13">
    <location>
        <begin position="3"/>
        <end position="135"/>
    </location>
</feature>
<accession>A0ABW5BQD7</accession>
<name>A0ABW5BQD7_9PROT</name>
<evidence type="ECO:0000256" key="1">
    <source>
        <dbReference type="ARBA" id="ARBA00005051"/>
    </source>
</evidence>
<evidence type="ECO:0000256" key="3">
    <source>
        <dbReference type="ARBA" id="ARBA00013253"/>
    </source>
</evidence>
<keyword evidence="8" id="KW-0067">ATP-binding</keyword>
<dbReference type="PANTHER" id="PTHR43071:SF1">
    <property type="entry name" value="2-AMINO-4-HYDROXY-6-HYDROXYMETHYLDIHYDROPTERIDINE PYROPHOSPHOKINASE"/>
    <property type="match status" value="1"/>
</dbReference>
<comment type="function">
    <text evidence="10">Catalyzes the transfer of pyrophosphate from adenosine triphosphate (ATP) to 6-hydroxymethyl-7,8-dihydropterin, an enzymatic step in folate biosynthesis pathway.</text>
</comment>
<dbReference type="RefSeq" id="WP_380253406.1">
    <property type="nucleotide sequence ID" value="NZ_JBHUII010000010.1"/>
</dbReference>
<evidence type="ECO:0000256" key="5">
    <source>
        <dbReference type="ARBA" id="ARBA00022679"/>
    </source>
</evidence>
<keyword evidence="7" id="KW-0418">Kinase</keyword>
<evidence type="ECO:0000256" key="2">
    <source>
        <dbReference type="ARBA" id="ARBA00005810"/>
    </source>
</evidence>
<dbReference type="EMBL" id="JBHUII010000010">
    <property type="protein sequence ID" value="MFD2207104.1"/>
    <property type="molecule type" value="Genomic_DNA"/>
</dbReference>
<keyword evidence="6" id="KW-0547">Nucleotide-binding</keyword>
<reference evidence="15" key="1">
    <citation type="journal article" date="2019" name="Int. J. Syst. Evol. Microbiol.">
        <title>The Global Catalogue of Microorganisms (GCM) 10K type strain sequencing project: providing services to taxonomists for standard genome sequencing and annotation.</title>
        <authorList>
            <consortium name="The Broad Institute Genomics Platform"/>
            <consortium name="The Broad Institute Genome Sequencing Center for Infectious Disease"/>
            <person name="Wu L."/>
            <person name="Ma J."/>
        </authorList>
    </citation>
    <scope>NUCLEOTIDE SEQUENCE [LARGE SCALE GENOMIC DNA]</scope>
    <source>
        <strain evidence="15">CGMCC 4.7192</strain>
    </source>
</reference>
<comment type="pathway">
    <text evidence="1">Cofactor biosynthesis; tetrahydrofolate biosynthesis; 2-amino-4-hydroxy-6-hydroxymethyl-7,8-dihydropteridine diphosphate from 7,8-dihydroneopterin triphosphate: step 4/4.</text>
</comment>
<comment type="similarity">
    <text evidence="2">Belongs to the HPPK family.</text>
</comment>
<organism evidence="14 15">
    <name type="scientific">Kiloniella antarctica</name>
    <dbReference type="NCBI Taxonomy" id="1550907"/>
    <lineage>
        <taxon>Bacteria</taxon>
        <taxon>Pseudomonadati</taxon>
        <taxon>Pseudomonadota</taxon>
        <taxon>Alphaproteobacteria</taxon>
        <taxon>Rhodospirillales</taxon>
        <taxon>Kiloniellaceae</taxon>
        <taxon>Kiloniella</taxon>
    </lineage>
</organism>
<proteinExistence type="inferred from homology"/>
<dbReference type="Proteomes" id="UP001597294">
    <property type="component" value="Unassembled WGS sequence"/>
</dbReference>
<evidence type="ECO:0000256" key="11">
    <source>
        <dbReference type="ARBA" id="ARBA00029766"/>
    </source>
</evidence>
<evidence type="ECO:0000256" key="6">
    <source>
        <dbReference type="ARBA" id="ARBA00022741"/>
    </source>
</evidence>
<evidence type="ECO:0000256" key="4">
    <source>
        <dbReference type="ARBA" id="ARBA00016218"/>
    </source>
</evidence>
<evidence type="ECO:0000256" key="10">
    <source>
        <dbReference type="ARBA" id="ARBA00029409"/>
    </source>
</evidence>
<comment type="caution">
    <text evidence="14">The sequence shown here is derived from an EMBL/GenBank/DDBJ whole genome shotgun (WGS) entry which is preliminary data.</text>
</comment>
<dbReference type="CDD" id="cd00483">
    <property type="entry name" value="HPPK"/>
    <property type="match status" value="1"/>
</dbReference>
<dbReference type="PANTHER" id="PTHR43071">
    <property type="entry name" value="2-AMINO-4-HYDROXY-6-HYDROXYMETHYLDIHYDROPTERIDINE PYROPHOSPHOKINASE"/>
    <property type="match status" value="1"/>
</dbReference>
<evidence type="ECO:0000256" key="12">
    <source>
        <dbReference type="ARBA" id="ARBA00033413"/>
    </source>
</evidence>